<evidence type="ECO:0000313" key="1">
    <source>
        <dbReference type="EMBL" id="MEN5378413.1"/>
    </source>
</evidence>
<dbReference type="EMBL" id="JBDJNQ010000006">
    <property type="protein sequence ID" value="MEN5378413.1"/>
    <property type="molecule type" value="Genomic_DNA"/>
</dbReference>
<organism evidence="1 2">
    <name type="scientific">Sphingobacterium kitahiroshimense</name>
    <dbReference type="NCBI Taxonomy" id="470446"/>
    <lineage>
        <taxon>Bacteria</taxon>
        <taxon>Pseudomonadati</taxon>
        <taxon>Bacteroidota</taxon>
        <taxon>Sphingobacteriia</taxon>
        <taxon>Sphingobacteriales</taxon>
        <taxon>Sphingobacteriaceae</taxon>
        <taxon>Sphingobacterium</taxon>
    </lineage>
</organism>
<keyword evidence="2" id="KW-1185">Reference proteome</keyword>
<name>A0ABV0BWR1_9SPHI</name>
<proteinExistence type="predicted"/>
<sequence length="274" mass="30937">MKENNTYHEGMEANNLPDSLRVNPFDVPKDYFKDLNESLIAQVKLESSPKEIRDVPVGYFEKLQQNILGKVAEEKLKDQIKTDGFSHPDGYFSSLQNNILLKVTEDNLKSKVTQDGFETPSLYFNEFNEQIAAKIITDNLKQVVTTDGFEAPNKYFESLTAKITKSIHAGLPSDLPAEVPIHSIKRKIPWNKYAVAASLVAILGIGSYFGFQNSTQEQKNLTHVSDQEIINYLAQTGNSDDLLYVAKYIDDEDIVGTNGKIKDKDIEDYLKYTL</sequence>
<comment type="caution">
    <text evidence="1">The sequence shown here is derived from an EMBL/GenBank/DDBJ whole genome shotgun (WGS) entry which is preliminary data.</text>
</comment>
<evidence type="ECO:0000313" key="2">
    <source>
        <dbReference type="Proteomes" id="UP001409291"/>
    </source>
</evidence>
<gene>
    <name evidence="1" type="ORF">ABE541_14205</name>
</gene>
<dbReference type="RefSeq" id="WP_132842934.1">
    <property type="nucleotide sequence ID" value="NZ_JBDJLH010000012.1"/>
</dbReference>
<reference evidence="1 2" key="1">
    <citation type="submission" date="2024-04" db="EMBL/GenBank/DDBJ databases">
        <title>WGS of bacteria from Torrens River.</title>
        <authorList>
            <person name="Wyrsch E.R."/>
            <person name="Drigo B."/>
        </authorList>
    </citation>
    <scope>NUCLEOTIDE SEQUENCE [LARGE SCALE GENOMIC DNA]</scope>
    <source>
        <strain evidence="1 2">TWI391</strain>
    </source>
</reference>
<accession>A0ABV0BWR1</accession>
<protein>
    <submittedName>
        <fullName evidence="1">Uncharacterized protein</fullName>
    </submittedName>
</protein>
<dbReference type="Proteomes" id="UP001409291">
    <property type="component" value="Unassembled WGS sequence"/>
</dbReference>